<dbReference type="eggNOG" id="COG0671">
    <property type="taxonomic scope" value="Bacteria"/>
</dbReference>
<keyword evidence="4" id="KW-0378">Hydrolase</keyword>
<name>A0A1T3P352_9ACTN</name>
<dbReference type="PANTHER" id="PTHR14969">
    <property type="entry name" value="SPHINGOSINE-1-PHOSPHATE PHOSPHOHYDROLASE"/>
    <property type="match status" value="1"/>
</dbReference>
<dbReference type="SMART" id="SM00014">
    <property type="entry name" value="acidPPc"/>
    <property type="match status" value="1"/>
</dbReference>
<comment type="subcellular location">
    <subcellularLocation>
        <location evidence="1">Cell membrane</location>
        <topology evidence="1">Multi-pass membrane protein</topology>
    </subcellularLocation>
</comment>
<dbReference type="STRING" id="159449.B4N89_22630"/>
<evidence type="ECO:0000256" key="4">
    <source>
        <dbReference type="ARBA" id="ARBA00022801"/>
    </source>
</evidence>
<organism evidence="8 9">
    <name type="scientific">Embleya scabrispora</name>
    <dbReference type="NCBI Taxonomy" id="159449"/>
    <lineage>
        <taxon>Bacteria</taxon>
        <taxon>Bacillati</taxon>
        <taxon>Actinomycetota</taxon>
        <taxon>Actinomycetes</taxon>
        <taxon>Kitasatosporales</taxon>
        <taxon>Streptomycetaceae</taxon>
        <taxon>Embleya</taxon>
    </lineage>
</organism>
<dbReference type="Proteomes" id="UP000190037">
    <property type="component" value="Unassembled WGS sequence"/>
</dbReference>
<comment type="caution">
    <text evidence="8">The sequence shown here is derived from an EMBL/GenBank/DDBJ whole genome shotgun (WGS) entry which is preliminary data.</text>
</comment>
<protein>
    <submittedName>
        <fullName evidence="8">Phosphatase PAP2 family protein</fullName>
    </submittedName>
</protein>
<dbReference type="EMBL" id="MWQN01000001">
    <property type="protein sequence ID" value="OPC83362.1"/>
    <property type="molecule type" value="Genomic_DNA"/>
</dbReference>
<dbReference type="OrthoDB" id="4333485at2"/>
<reference evidence="8 9" key="1">
    <citation type="submission" date="2017-03" db="EMBL/GenBank/DDBJ databases">
        <title>Draft genome sequence of Streptomyces scabrisporus NF3, endophyte isolated from Amphipterygium adstringens.</title>
        <authorList>
            <person name="Vazquez M."/>
            <person name="Ceapa C.D."/>
            <person name="Rodriguez Luna D."/>
            <person name="Sanchez Esquivel S."/>
        </authorList>
    </citation>
    <scope>NUCLEOTIDE SEQUENCE [LARGE SCALE GENOMIC DNA]</scope>
    <source>
        <strain evidence="8 9">NF3</strain>
    </source>
</reference>
<dbReference type="InterPro" id="IPR036938">
    <property type="entry name" value="PAP2/HPO_sf"/>
</dbReference>
<sequence>MAFGGAFATGQVVKTVGASDVALYRGVRGRTGHPVVQRTSKALSFAGEHAGVWLAAGLVGAAVDRDRRPEWLRATATVAGAHVASMVIKRVVRRPRPAIAGLEPTVRTAGRHSFPSSHSVSSAAAAVAFHGLLPTAVTGTAAAATCFSRLVVGVHYPSDVAAGATMGLAAGGLGRAWVRRAERPKGF</sequence>
<proteinExistence type="predicted"/>
<dbReference type="Gene3D" id="1.20.144.10">
    <property type="entry name" value="Phosphatidic acid phosphatase type 2/haloperoxidase"/>
    <property type="match status" value="1"/>
</dbReference>
<keyword evidence="2" id="KW-1003">Cell membrane</keyword>
<dbReference type="AlphaFoldDB" id="A0A1T3P352"/>
<dbReference type="GO" id="GO:0016787">
    <property type="term" value="F:hydrolase activity"/>
    <property type="evidence" value="ECO:0007669"/>
    <property type="project" value="UniProtKB-KW"/>
</dbReference>
<keyword evidence="6" id="KW-0472">Membrane</keyword>
<keyword evidence="3" id="KW-0812">Transmembrane</keyword>
<dbReference type="RefSeq" id="WP_078977656.1">
    <property type="nucleotide sequence ID" value="NZ_MWQN01000001.1"/>
</dbReference>
<gene>
    <name evidence="8" type="ORF">B4N89_22630</name>
</gene>
<evidence type="ECO:0000313" key="8">
    <source>
        <dbReference type="EMBL" id="OPC83362.1"/>
    </source>
</evidence>
<dbReference type="Pfam" id="PF01569">
    <property type="entry name" value="PAP2"/>
    <property type="match status" value="1"/>
</dbReference>
<keyword evidence="5" id="KW-1133">Transmembrane helix</keyword>
<keyword evidence="9" id="KW-1185">Reference proteome</keyword>
<evidence type="ECO:0000256" key="5">
    <source>
        <dbReference type="ARBA" id="ARBA00022989"/>
    </source>
</evidence>
<dbReference type="InterPro" id="IPR000326">
    <property type="entry name" value="PAP2/HPO"/>
</dbReference>
<evidence type="ECO:0000313" key="9">
    <source>
        <dbReference type="Proteomes" id="UP000190037"/>
    </source>
</evidence>
<evidence type="ECO:0000256" key="2">
    <source>
        <dbReference type="ARBA" id="ARBA00022475"/>
    </source>
</evidence>
<evidence type="ECO:0000256" key="1">
    <source>
        <dbReference type="ARBA" id="ARBA00004651"/>
    </source>
</evidence>
<accession>A0A1T3P352</accession>
<dbReference type="GO" id="GO:0005886">
    <property type="term" value="C:plasma membrane"/>
    <property type="evidence" value="ECO:0007669"/>
    <property type="project" value="UniProtKB-SubCell"/>
</dbReference>
<dbReference type="SUPFAM" id="SSF48317">
    <property type="entry name" value="Acid phosphatase/Vanadium-dependent haloperoxidase"/>
    <property type="match status" value="1"/>
</dbReference>
<evidence type="ECO:0000256" key="6">
    <source>
        <dbReference type="ARBA" id="ARBA00023136"/>
    </source>
</evidence>
<dbReference type="PANTHER" id="PTHR14969:SF62">
    <property type="entry name" value="DECAPRENYLPHOSPHORYL-5-PHOSPHORIBOSE PHOSPHATASE RV3807C-RELATED"/>
    <property type="match status" value="1"/>
</dbReference>
<evidence type="ECO:0000259" key="7">
    <source>
        <dbReference type="SMART" id="SM00014"/>
    </source>
</evidence>
<feature type="domain" description="Phosphatidic acid phosphatase type 2/haloperoxidase" evidence="7">
    <location>
        <begin position="71"/>
        <end position="175"/>
    </location>
</feature>
<evidence type="ECO:0000256" key="3">
    <source>
        <dbReference type="ARBA" id="ARBA00022692"/>
    </source>
</evidence>